<dbReference type="OrthoDB" id="3695770at2"/>
<dbReference type="HOGENOM" id="CLU_1805052_0_0_11"/>
<gene>
    <name evidence="2" type="ordered locus">AMED_8178</name>
</gene>
<dbReference type="EMBL" id="CP002000">
    <property type="protein sequence ID" value="ADJ49878.1"/>
    <property type="molecule type" value="Genomic_DNA"/>
</dbReference>
<dbReference type="RefSeq" id="WP_013229909.1">
    <property type="nucleotide sequence ID" value="NC_014318.1"/>
</dbReference>
<organism evidence="2 3">
    <name type="scientific">Amycolatopsis mediterranei (strain U-32)</name>
    <dbReference type="NCBI Taxonomy" id="749927"/>
    <lineage>
        <taxon>Bacteria</taxon>
        <taxon>Bacillati</taxon>
        <taxon>Actinomycetota</taxon>
        <taxon>Actinomycetes</taxon>
        <taxon>Pseudonocardiales</taxon>
        <taxon>Pseudonocardiaceae</taxon>
        <taxon>Amycolatopsis</taxon>
    </lineage>
</organism>
<evidence type="ECO:0008006" key="4">
    <source>
        <dbReference type="Google" id="ProtNLM"/>
    </source>
</evidence>
<proteinExistence type="predicted"/>
<sequence>MMSKIRKLAIGAAAAATLMAAAAPAAGAAPAQPATVIHGCDAGYFCFYFNSNYAGARADYVDSDGNLDNETFNEGGTNGRGVQVKNNAASAVNNWAYYATVYYNSGCNGSFASQTFGAYASGNFNATMKNENASFKWPTSFGAYSDCANRDQF</sequence>
<dbReference type="Pfam" id="PF03995">
    <property type="entry name" value="Inhibitor_I36"/>
    <property type="match status" value="1"/>
</dbReference>
<dbReference type="PATRIC" id="fig|749927.5.peg.8499"/>
<name>A0A0H3DID0_AMYMU</name>
<dbReference type="Proteomes" id="UP000000328">
    <property type="component" value="Chromosome"/>
</dbReference>
<accession>A0A0H3DID0</accession>
<dbReference type="AlphaFoldDB" id="A0A0H3DID0"/>
<evidence type="ECO:0000313" key="3">
    <source>
        <dbReference type="Proteomes" id="UP000000328"/>
    </source>
</evidence>
<evidence type="ECO:0000313" key="2">
    <source>
        <dbReference type="EMBL" id="ADJ49878.1"/>
    </source>
</evidence>
<dbReference type="GeneID" id="92875790"/>
<feature type="signal peptide" evidence="1">
    <location>
        <begin position="1"/>
        <end position="28"/>
    </location>
</feature>
<keyword evidence="1" id="KW-0732">Signal</keyword>
<reference evidence="2 3" key="1">
    <citation type="journal article" date="2010" name="Cell Res.">
        <title>Complete genome sequence of the rifamycin SV-producing Amycolatopsis mediterranei U32 revealed its genetic characteristics in phylogeny and metabolism.</title>
        <authorList>
            <person name="Zhao W."/>
            <person name="Zhong Y."/>
            <person name="Yuan H."/>
            <person name="Wang J."/>
            <person name="Zheng H."/>
            <person name="Wang Y."/>
            <person name="Cen X."/>
            <person name="Xu F."/>
            <person name="Bai J."/>
            <person name="Han X."/>
            <person name="Lu G."/>
            <person name="Zhu Y."/>
            <person name="Shao Z."/>
            <person name="Yan H."/>
            <person name="Li C."/>
            <person name="Peng N."/>
            <person name="Zhang Z."/>
            <person name="Zhang Y."/>
            <person name="Lin W."/>
            <person name="Fan Y."/>
            <person name="Qin Z."/>
            <person name="Hu Y."/>
            <person name="Zhu B."/>
            <person name="Wang S."/>
            <person name="Ding X."/>
            <person name="Zhao G.P."/>
        </authorList>
    </citation>
    <scope>NUCLEOTIDE SEQUENCE [LARGE SCALE GENOMIC DNA]</scope>
    <source>
        <strain evidence="3">U-32</strain>
    </source>
</reference>
<protein>
    <recommendedName>
        <fullName evidence="4">Peptidase inhibitor family I36</fullName>
    </recommendedName>
</protein>
<evidence type="ECO:0000256" key="1">
    <source>
        <dbReference type="SAM" id="SignalP"/>
    </source>
</evidence>
<feature type="chain" id="PRO_5002607406" description="Peptidase inhibitor family I36" evidence="1">
    <location>
        <begin position="29"/>
        <end position="153"/>
    </location>
</feature>
<dbReference type="KEGG" id="amd:AMED_8178"/>